<organism evidence="5 6">
    <name type="scientific">Xenorhabdus yunnanensis</name>
    <dbReference type="NCBI Taxonomy" id="3025878"/>
    <lineage>
        <taxon>Bacteria</taxon>
        <taxon>Pseudomonadati</taxon>
        <taxon>Pseudomonadota</taxon>
        <taxon>Gammaproteobacteria</taxon>
        <taxon>Enterobacterales</taxon>
        <taxon>Morganellaceae</taxon>
        <taxon>Xenorhabdus</taxon>
    </lineage>
</organism>
<feature type="domain" description="Restriction endonuclease type II-like" evidence="4">
    <location>
        <begin position="1648"/>
        <end position="1745"/>
    </location>
</feature>
<dbReference type="Gene3D" id="3.40.50.300">
    <property type="entry name" value="P-loop containing nucleotide triphosphate hydrolases"/>
    <property type="match status" value="3"/>
</dbReference>
<accession>A0ABT5LIC5</accession>
<dbReference type="InterPro" id="IPR041677">
    <property type="entry name" value="DNA2/NAM7_AAA_11"/>
</dbReference>
<dbReference type="Pfam" id="PF13087">
    <property type="entry name" value="AAA_12"/>
    <property type="match status" value="1"/>
</dbReference>
<proteinExistence type="predicted"/>
<dbReference type="InterPro" id="IPR047187">
    <property type="entry name" value="SF1_C_Upf1"/>
</dbReference>
<dbReference type="CDD" id="cd18808">
    <property type="entry name" value="SF1_C_Upf1"/>
    <property type="match status" value="1"/>
</dbReference>
<dbReference type="InterPro" id="IPR021754">
    <property type="entry name" value="DUF3320"/>
</dbReference>
<dbReference type="InterPro" id="IPR045055">
    <property type="entry name" value="DNA2/NAM7-like"/>
</dbReference>
<dbReference type="RefSeq" id="WP_273556132.1">
    <property type="nucleotide sequence ID" value="NZ_JAQRFI010000049.1"/>
</dbReference>
<dbReference type="InterPro" id="IPR027417">
    <property type="entry name" value="P-loop_NTPase"/>
</dbReference>
<evidence type="ECO:0000259" key="4">
    <source>
        <dbReference type="Pfam" id="PF18741"/>
    </source>
</evidence>
<keyword evidence="6" id="KW-1185">Reference proteome</keyword>
<dbReference type="Pfam" id="PF18741">
    <property type="entry name" value="MTES_1575"/>
    <property type="match status" value="1"/>
</dbReference>
<dbReference type="Pfam" id="PF11784">
    <property type="entry name" value="DUF3320"/>
    <property type="match status" value="1"/>
</dbReference>
<dbReference type="InterPro" id="IPR049468">
    <property type="entry name" value="Restrct_endonuc-II-like_dom"/>
</dbReference>
<feature type="domain" description="DNA2/NAM7 helicase helicase" evidence="2">
    <location>
        <begin position="683"/>
        <end position="800"/>
    </location>
</feature>
<evidence type="ECO:0000313" key="5">
    <source>
        <dbReference type="EMBL" id="MDC9590862.1"/>
    </source>
</evidence>
<evidence type="ECO:0000259" key="3">
    <source>
        <dbReference type="Pfam" id="PF13087"/>
    </source>
</evidence>
<gene>
    <name evidence="5" type="ORF">PSI23_16625</name>
</gene>
<dbReference type="Pfam" id="PF13086">
    <property type="entry name" value="AAA_11"/>
    <property type="match status" value="2"/>
</dbReference>
<dbReference type="Gene3D" id="3.40.960.10">
    <property type="entry name" value="VSR Endonuclease"/>
    <property type="match status" value="1"/>
</dbReference>
<evidence type="ECO:0000259" key="2">
    <source>
        <dbReference type="Pfam" id="PF13086"/>
    </source>
</evidence>
<dbReference type="InterPro" id="IPR041679">
    <property type="entry name" value="DNA2/NAM7-like_C"/>
</dbReference>
<evidence type="ECO:0000259" key="1">
    <source>
        <dbReference type="Pfam" id="PF11784"/>
    </source>
</evidence>
<dbReference type="SUPFAM" id="SSF52540">
    <property type="entry name" value="P-loop containing nucleoside triphosphate hydrolases"/>
    <property type="match status" value="1"/>
</dbReference>
<feature type="domain" description="DUF3320" evidence="1">
    <location>
        <begin position="1875"/>
        <end position="1924"/>
    </location>
</feature>
<dbReference type="InterPro" id="IPR025103">
    <property type="entry name" value="DUF4011"/>
</dbReference>
<dbReference type="EMBL" id="JAQRFI010000049">
    <property type="protein sequence ID" value="MDC9590862.1"/>
    <property type="molecule type" value="Genomic_DNA"/>
</dbReference>
<comment type="caution">
    <text evidence="5">The sequence shown here is derived from an EMBL/GenBank/DDBJ whole genome shotgun (WGS) entry which is preliminary data.</text>
</comment>
<feature type="domain" description="DNA2/NAM7 helicase-like C-terminal" evidence="3">
    <location>
        <begin position="1401"/>
        <end position="1598"/>
    </location>
</feature>
<dbReference type="PANTHER" id="PTHR10887:SF495">
    <property type="entry name" value="HELICASE SENATAXIN ISOFORM X1-RELATED"/>
    <property type="match status" value="1"/>
</dbReference>
<dbReference type="InterPro" id="IPR011335">
    <property type="entry name" value="Restrct_endonuc-II-like"/>
</dbReference>
<evidence type="ECO:0000313" key="6">
    <source>
        <dbReference type="Proteomes" id="UP001217178"/>
    </source>
</evidence>
<dbReference type="Pfam" id="PF13195">
    <property type="entry name" value="DUF4011"/>
    <property type="match status" value="1"/>
</dbReference>
<reference evidence="5 6" key="1">
    <citation type="submission" date="2023-02" db="EMBL/GenBank/DDBJ databases">
        <title>Entomopathogenic bacteria.</title>
        <authorList>
            <person name="Machado R.A."/>
        </authorList>
    </citation>
    <scope>NUCLEOTIDE SEQUENCE [LARGE SCALE GENOMIC DNA]</scope>
    <source>
        <strain evidence="5 6">XENO-10</strain>
    </source>
</reference>
<dbReference type="PANTHER" id="PTHR10887">
    <property type="entry name" value="DNA2/NAM7 HELICASE FAMILY"/>
    <property type="match status" value="1"/>
</dbReference>
<dbReference type="SUPFAM" id="SSF52980">
    <property type="entry name" value="Restriction endonuclease-like"/>
    <property type="match status" value="1"/>
</dbReference>
<feature type="domain" description="DNA2/NAM7 helicase helicase" evidence="2">
    <location>
        <begin position="1339"/>
        <end position="1382"/>
    </location>
</feature>
<sequence length="2021" mass="227479">MKITLEGSIANKIGFVSHQNAVPILRELRVNYIRENIRENEETEENEEESIEGKDYKNLTLSLTSSPSFLEPKTWNIDQLSPDTSIEITERDIKLNAEYLFSLSESVKGDITLMLSEGENVLETRHYPIELLAKNQWGGGTMPELIAAFVMPNDAAIDKVLKGTSDVLRRAGKNDGINGYNAQSRRRCWELVSALWSAVAGLKLSYALPPASFDTQGQKIRTPSTILDGKIATCLDSTLLFAAAIEQMGMNPLVVFTEGHAFVGFWLQPQEFSTLITEDVSSVRKRIDLQEMVVFETTMITKFPAPSFSQAIETAKRQLTEQEFIMAVDIHRARMQKIRPLALATQNLAETLPQDIEAEVINDALEEAPVLPGFDVDIQTDLPNSVADKLTVWQRKLLDLTTRNRLLHLPENAKGVRLICPNPAELEDKLAEGKTIRIVAMPDLEMAGRDAELYQQQHSEDLYEEYARGALKRGEVVGALEKIKLEVSLIDLYRKARNDLDEGGANTLFLAIGFLKWKKSVDDPKTYSAPLILLPIRLERKSVLSGVTMRIIEEEPRFNLTLLELLRHDFQLTIPDLEGELPTDGSGIDVEGIWNTVRRAVRDISGFEVTKELVIGTFSFSKYLMWKDLADRSEQLMQHSLVKYLIERQTDKAKLELSGEFIKAEELDNNIKASDVFIPLPADSSQLSAIVASASGRDFVLDGPPGTGKSQTIANMIAHNLALGRRVLFVAEKKAALDVVYRRLAEKGLGEFCIELHSSKTSKVEFLKQLERAWDTRDVLSKEEWEKEARHVQRLREKLNNTVDVLHKKWPNDLTVHQAIGRVIRDANDATPKLQWPAGTLHDQNAMTQLRDVARRLDLNAQSAKQLSGVFDAILRIDWSNGWQESIVATAGDLPNTLGRLIVAVDELLTATSLVINGNINETSIHHLHQLIRLTELLLAAYGCDLRFMFAPNISEKVNTARKAIALVEVYRETQQTLSIAYSVESYRRINIEQFERDWQKAEKKFWFLSSLAKKKVSRDLASQGGASGNPNVLGDLAKLRKLRECLTDIEGCTPEIQDIPGWNAQNSDLKKMAAMVDLSEQIRAAMSTIATSSQHFAQLRTAIATLVIDSNELLNQDGNLAIRLVNLKQAMTDFQHTAERLGEQSGELKLHEQDLSHIRALAANITQHKAELKSWCDWCRVREEANAIGLQPMTEALAKNALSKNGLPKNELPEGQLTEIFETAYARWFAAWIIDAEPLLHNFVPAEHMSDIEAYRKQDDRLSELAVRYIRAKLCGLIPAKNEVSKQSGFGILKHELQKSRRHKPVRQLAQEMGDAMSKLSPCMLMSPLSIAQFLPANQELFDLVIFDEASQISPWDAVGSIARGKQVVIAGDPRQMPPTSFFNRGTADQEDDTEQDMESILDECLAAGLYNHSLSWHYRSRHESLIAFSNHRYYDSNLITFPAAQTTPSTVKWHRIDSIYTKGKNKRNQKEAEAIVAETVKRLTDPAFINTGQSIGIITLNSEQQSLISDLLDKARQQYPAIEPYFQDDLHEPVVVKNLETVQGDERDVIMLGIGYGPTEPEANTMSMNFGPLNREGGWRRLNVAITRARHEMLLFTSFDSSMIDLNRTNARAVRDLKHFIEFAKRGPIALAQAIKGSLGSYDSPFEEAVAQGLRQKGWHVVPQIGVSRFRIDLGIVHPDRSGDYLVGVECDGATYHSAATARDRDKVRSAILKGLGWELVRVWSTEWWVDKHGALERLHNAIEALLAESRAQAERIYLADSTVKTTPTVTENTTENTFLQDAIVQGEEIPESLSSGKTEIKEAGVITDINGTQNDFIFSEKRIARNYAAERDNSDNVRNSHVRHIEPIEIEHQIREYKLTDFSGFVSSINPDKFYHSEYNATLRQLIVHALEQEAPLLDTLLVQRIARAHGFGRAGQKIRNRILEIVASNHFIKADKIDGDFVWLSQKQSEEWYQVRLPATEDDIRSMSEIAYEEIRPLAALSKEEDRVVEIARMFGFKRVTGIARARIEAVINDITQ</sequence>
<protein>
    <submittedName>
        <fullName evidence="5">DUF3320 domain-containing protein</fullName>
    </submittedName>
</protein>
<name>A0ABT5LIC5_9GAMM</name>
<dbReference type="Proteomes" id="UP001217178">
    <property type="component" value="Unassembled WGS sequence"/>
</dbReference>